<organism evidence="1 2">
    <name type="scientific">Gigaspora margarita</name>
    <dbReference type="NCBI Taxonomy" id="4874"/>
    <lineage>
        <taxon>Eukaryota</taxon>
        <taxon>Fungi</taxon>
        <taxon>Fungi incertae sedis</taxon>
        <taxon>Mucoromycota</taxon>
        <taxon>Glomeromycotina</taxon>
        <taxon>Glomeromycetes</taxon>
        <taxon>Diversisporales</taxon>
        <taxon>Gigasporaceae</taxon>
        <taxon>Gigaspora</taxon>
    </lineage>
</organism>
<name>A0ABN7VZY0_GIGMA</name>
<dbReference type="Proteomes" id="UP000789901">
    <property type="component" value="Unassembled WGS sequence"/>
</dbReference>
<feature type="non-terminal residue" evidence="1">
    <location>
        <position position="409"/>
    </location>
</feature>
<dbReference type="Gene3D" id="3.40.50.300">
    <property type="entry name" value="P-loop containing nucleotide triphosphate hydrolases"/>
    <property type="match status" value="1"/>
</dbReference>
<evidence type="ECO:0000313" key="2">
    <source>
        <dbReference type="Proteomes" id="UP000789901"/>
    </source>
</evidence>
<protein>
    <submittedName>
        <fullName evidence="1">3902_t:CDS:1</fullName>
    </submittedName>
</protein>
<gene>
    <name evidence="1" type="ORF">GMARGA_LOCUS24717</name>
</gene>
<reference evidence="1 2" key="1">
    <citation type="submission" date="2021-06" db="EMBL/GenBank/DDBJ databases">
        <authorList>
            <person name="Kallberg Y."/>
            <person name="Tangrot J."/>
            <person name="Rosling A."/>
        </authorList>
    </citation>
    <scope>NUCLEOTIDE SEQUENCE [LARGE SCALE GENOMIC DNA]</scope>
    <source>
        <strain evidence="1 2">120-4 pot B 10/14</strain>
    </source>
</reference>
<proteinExistence type="predicted"/>
<evidence type="ECO:0000313" key="1">
    <source>
        <dbReference type="EMBL" id="CAG8808505.1"/>
    </source>
</evidence>
<comment type="caution">
    <text evidence="1">The sequence shown here is derived from an EMBL/GenBank/DDBJ whole genome shotgun (WGS) entry which is preliminary data.</text>
</comment>
<dbReference type="InterPro" id="IPR027417">
    <property type="entry name" value="P-loop_NTPase"/>
</dbReference>
<accession>A0ABN7VZY0</accession>
<sequence>MSLSSKAKKHLHESLQQQCLNQKLAEYNEAKRLFIDLTDLDYKSGHKEHIFYKYCLTFNGHISSSDRNDNFVLVNHLSKVYRIPDTHEYIDEDLLSQILVPCADALSLIPGCMPFLNSFALASSSNAKKCKLAKEGQIKRPAISSVKNKFKNLDNYLVQPKENYSEILPQTFSFEEPVKEESQPIDNKNALVKRANIVIEKYSFNKVSDKVESKMKSKWRLIKRLLKALSTLHQFLELSGESINIKEIEDALDTFLDFLNEEPSSTLICSTIGTGKTKTLRKILAYLAQSCANLPCTIWVSYRKTLSNKSEAKLKELKKFDFKVKQYQNIVANLKICEWNLIIVQVEGIFCLDFQESHSCIAILDKVNATMHQLASGVHAQKFFNTMRNLLNIATYIVAMDAFANNSTL</sequence>
<keyword evidence="2" id="KW-1185">Reference proteome</keyword>
<dbReference type="SUPFAM" id="SSF52540">
    <property type="entry name" value="P-loop containing nucleoside triphosphate hydrolases"/>
    <property type="match status" value="1"/>
</dbReference>
<dbReference type="EMBL" id="CAJVQB010026423">
    <property type="protein sequence ID" value="CAG8808505.1"/>
    <property type="molecule type" value="Genomic_DNA"/>
</dbReference>